<dbReference type="PANTHER" id="PTHR33116">
    <property type="entry name" value="REVERSE TRANSCRIPTASE ZINC-BINDING DOMAIN-CONTAINING PROTEIN-RELATED-RELATED"/>
    <property type="match status" value="1"/>
</dbReference>
<protein>
    <recommendedName>
        <fullName evidence="1">Reverse transcriptase zinc-binding domain-containing protein</fullName>
    </recommendedName>
</protein>
<feature type="domain" description="Reverse transcriptase zinc-binding" evidence="1">
    <location>
        <begin position="109"/>
        <end position="193"/>
    </location>
</feature>
<evidence type="ECO:0000259" key="1">
    <source>
        <dbReference type="Pfam" id="PF13966"/>
    </source>
</evidence>
<accession>A0A6D2KL49</accession>
<name>A0A6D2KL49_9BRAS</name>
<dbReference type="AlphaFoldDB" id="A0A6D2KL49"/>
<organism evidence="3 4">
    <name type="scientific">Microthlaspi erraticum</name>
    <dbReference type="NCBI Taxonomy" id="1685480"/>
    <lineage>
        <taxon>Eukaryota</taxon>
        <taxon>Viridiplantae</taxon>
        <taxon>Streptophyta</taxon>
        <taxon>Embryophyta</taxon>
        <taxon>Tracheophyta</taxon>
        <taxon>Spermatophyta</taxon>
        <taxon>Magnoliopsida</taxon>
        <taxon>eudicotyledons</taxon>
        <taxon>Gunneridae</taxon>
        <taxon>Pentapetalae</taxon>
        <taxon>rosids</taxon>
        <taxon>malvids</taxon>
        <taxon>Brassicales</taxon>
        <taxon>Brassicaceae</taxon>
        <taxon>Coluteocarpeae</taxon>
        <taxon>Microthlaspi</taxon>
    </lineage>
</organism>
<dbReference type="PANTHER" id="PTHR33116:SF84">
    <property type="entry name" value="RNA-DIRECTED DNA POLYMERASE"/>
    <property type="match status" value="1"/>
</dbReference>
<evidence type="ECO:0000313" key="3">
    <source>
        <dbReference type="EMBL" id="CAA7052634.1"/>
    </source>
</evidence>
<dbReference type="Pfam" id="PF13966">
    <property type="entry name" value="zf-RVT"/>
    <property type="match status" value="1"/>
</dbReference>
<sequence length="297" mass="33860">MLQLKHMLPTFLKCEVRNGLDASFWWDSWTSLGPLMDFVGQSGPRMLRLRLDAKVGDAVRSGEWYLPNARSDRVQELQILLTATPPPEIARGADTYLWRNAAGNYAKKFSSRGTWEQLRTRSAQVPWSKIVWFREAIPRASFIMWLVCLGRLPTRDRLIGWGMTVPDLCPLCLAAAESHSHLFFSCTFSEALWQAFATPMCGQIAPSNLADIIPLFQLPLISSRSQVQVCMKLLLQVVSYSLWRERNARIFTAISTPLHALKRMVDRTLRDRLLSFPATDSHPSLLEFYFGCMSHPI</sequence>
<dbReference type="InterPro" id="IPR026960">
    <property type="entry name" value="RVT-Znf"/>
</dbReference>
<keyword evidence="4" id="KW-1185">Reference proteome</keyword>
<dbReference type="EMBL" id="CACVBM020001505">
    <property type="protein sequence ID" value="CAA7052634.1"/>
    <property type="molecule type" value="Genomic_DNA"/>
</dbReference>
<dbReference type="EMBL" id="CACVBM020000421">
    <property type="protein sequence ID" value="CAA7018782.1"/>
    <property type="molecule type" value="Genomic_DNA"/>
</dbReference>
<dbReference type="Proteomes" id="UP000467841">
    <property type="component" value="Unassembled WGS sequence"/>
</dbReference>
<dbReference type="OrthoDB" id="1748554at2759"/>
<reference evidence="3 4" key="1">
    <citation type="submission" date="2020-01" db="EMBL/GenBank/DDBJ databases">
        <authorList>
            <person name="Mishra B."/>
        </authorList>
    </citation>
    <scope>NUCLEOTIDE SEQUENCE [LARGE SCALE GENOMIC DNA]</scope>
</reference>
<proteinExistence type="predicted"/>
<evidence type="ECO:0000313" key="2">
    <source>
        <dbReference type="EMBL" id="CAA7018782.1"/>
    </source>
</evidence>
<evidence type="ECO:0000313" key="4">
    <source>
        <dbReference type="Proteomes" id="UP000467841"/>
    </source>
</evidence>
<gene>
    <name evidence="3" type="ORF">MERR_LOCUS39869</name>
    <name evidence="2" type="ORF">MERR_LOCUS6017</name>
</gene>